<sequence>MKESIYHPFKTQQHPLLLRRPLPPKLPNLPVLKKKVRIVHAVKAREPEETSGKFGSDESMLVKTDQGVSQPKRPASTKTIRLDYEGKTQERVAPCANIPHPRGVRRLHWKVPKSASGSMFIPRCMSASSRVFRNTLQQIKKTRKSSKEKDKEDELPTKKPFSNTLVLSKEFSKPLPPSYSRFITSRFKPSGTQFRPAPKISGYIQELPLLRDVKETALSPVSSVSSVIPEPQWSERPHPKVALGQVVLNTGSLPPARSLPTPILPRKPPRQVLIENAAAAAAATATTTTTTRKSTIAPVSGKTEVHKPPDTIQRTMRRVDPDAHVLRGEGFKNIGATRSETVLALTTLAIINCQIYGRNALNLKGFFLNNCPDLSPVAFQLIYLNLSFNDLTYFPLEILYLQNLQVLKMRNNPIREIPSEIQLLTYLRIFSIAFNYIAELPSGLFCLNYLEELDISYNEIENIPNDIQRLRSLEKLVVDGNPITSFPPGILKLNLIKFQFENTFTASQFWLENSWNNPPQLTHIFQKSLISTSDCDWCHGPKFGEGFRIIRSCDIFGVSHVPIMFHVCSACCYREIRESSFVLEGFPSKRIALNMDWVKESKVSQVSFYL</sequence>
<evidence type="ECO:0000256" key="1">
    <source>
        <dbReference type="ARBA" id="ARBA00022614"/>
    </source>
</evidence>
<accession>A0ABQ0FIN5</accession>
<dbReference type="InterPro" id="IPR032675">
    <property type="entry name" value="LRR_dom_sf"/>
</dbReference>
<dbReference type="InterPro" id="IPR001611">
    <property type="entry name" value="Leu-rich_rpt"/>
</dbReference>
<proteinExistence type="predicted"/>
<dbReference type="Pfam" id="PF13855">
    <property type="entry name" value="LRR_8"/>
    <property type="match status" value="1"/>
</dbReference>
<dbReference type="SMART" id="SM00369">
    <property type="entry name" value="LRR_TYP"/>
    <property type="match status" value="4"/>
</dbReference>
<dbReference type="PROSITE" id="PS51450">
    <property type="entry name" value="LRR"/>
    <property type="match status" value="2"/>
</dbReference>
<evidence type="ECO:0000256" key="3">
    <source>
        <dbReference type="SAM" id="MobiDB-lite"/>
    </source>
</evidence>
<feature type="region of interest" description="Disordered" evidence="3">
    <location>
        <begin position="284"/>
        <end position="308"/>
    </location>
</feature>
<dbReference type="InterPro" id="IPR003591">
    <property type="entry name" value="Leu-rich_rpt_typical-subtyp"/>
</dbReference>
<evidence type="ECO:0000313" key="4">
    <source>
        <dbReference type="EMBL" id="GAB1299094.1"/>
    </source>
</evidence>
<gene>
    <name evidence="4" type="ORF">APTSU1_001433000</name>
</gene>
<organism evidence="4 5">
    <name type="scientific">Apodemus speciosus</name>
    <name type="common">Large Japanese field mouse</name>
    <dbReference type="NCBI Taxonomy" id="105296"/>
    <lineage>
        <taxon>Eukaryota</taxon>
        <taxon>Metazoa</taxon>
        <taxon>Chordata</taxon>
        <taxon>Craniata</taxon>
        <taxon>Vertebrata</taxon>
        <taxon>Euteleostomi</taxon>
        <taxon>Mammalia</taxon>
        <taxon>Eutheria</taxon>
        <taxon>Euarchontoglires</taxon>
        <taxon>Glires</taxon>
        <taxon>Rodentia</taxon>
        <taxon>Myomorpha</taxon>
        <taxon>Muroidea</taxon>
        <taxon>Muridae</taxon>
        <taxon>Murinae</taxon>
        <taxon>Apodemus</taxon>
    </lineage>
</organism>
<keyword evidence="1" id="KW-0433">Leucine-rich repeat</keyword>
<evidence type="ECO:0000313" key="5">
    <source>
        <dbReference type="Proteomes" id="UP001623349"/>
    </source>
</evidence>
<dbReference type="SUPFAM" id="SSF52047">
    <property type="entry name" value="RNI-like"/>
    <property type="match status" value="1"/>
</dbReference>
<name>A0ABQ0FIN5_APOSI</name>
<evidence type="ECO:0000256" key="2">
    <source>
        <dbReference type="ARBA" id="ARBA00022737"/>
    </source>
</evidence>
<protein>
    <submittedName>
        <fullName evidence="4">Leucine-rich repeat-containing protein 63</fullName>
    </submittedName>
</protein>
<dbReference type="PANTHER" id="PTHR48051:SF62">
    <property type="entry name" value="LEUCINE-RICH REPEAT-CONTAINING PROTEIN 57"/>
    <property type="match status" value="1"/>
</dbReference>
<dbReference type="EMBL" id="BAAFST010000014">
    <property type="protein sequence ID" value="GAB1299094.1"/>
    <property type="molecule type" value="Genomic_DNA"/>
</dbReference>
<keyword evidence="5" id="KW-1185">Reference proteome</keyword>
<dbReference type="Proteomes" id="UP001623349">
    <property type="component" value="Unassembled WGS sequence"/>
</dbReference>
<dbReference type="InterPro" id="IPR050216">
    <property type="entry name" value="LRR_domain-containing"/>
</dbReference>
<reference evidence="4 5" key="1">
    <citation type="submission" date="2024-08" db="EMBL/GenBank/DDBJ databases">
        <title>The draft genome of Apodemus speciosus.</title>
        <authorList>
            <person name="Nabeshima K."/>
            <person name="Suzuki S."/>
            <person name="Onuma M."/>
        </authorList>
    </citation>
    <scope>NUCLEOTIDE SEQUENCE [LARGE SCALE GENOMIC DNA]</scope>
    <source>
        <strain evidence="4">IB14-021</strain>
    </source>
</reference>
<dbReference type="Gene3D" id="3.80.10.10">
    <property type="entry name" value="Ribonuclease Inhibitor"/>
    <property type="match status" value="1"/>
</dbReference>
<comment type="caution">
    <text evidence="4">The sequence shown here is derived from an EMBL/GenBank/DDBJ whole genome shotgun (WGS) entry which is preliminary data.</text>
</comment>
<keyword evidence="2" id="KW-0677">Repeat</keyword>
<dbReference type="PANTHER" id="PTHR48051">
    <property type="match status" value="1"/>
</dbReference>